<name>A0ABD0KEC5_9CAEN</name>
<protein>
    <recommendedName>
        <fullName evidence="9">von Willebrand factor D and EGF domain-containing protein-like</fullName>
    </recommendedName>
</protein>
<evidence type="ECO:0000259" key="6">
    <source>
        <dbReference type="PROSITE" id="PS51233"/>
    </source>
</evidence>
<evidence type="ECO:0000313" key="8">
    <source>
        <dbReference type="Proteomes" id="UP001519460"/>
    </source>
</evidence>
<dbReference type="SMART" id="SM00216">
    <property type="entry name" value="VWD"/>
    <property type="match status" value="1"/>
</dbReference>
<evidence type="ECO:0000256" key="2">
    <source>
        <dbReference type="ARBA" id="ARBA00023157"/>
    </source>
</evidence>
<dbReference type="InterPro" id="IPR000742">
    <property type="entry name" value="EGF"/>
</dbReference>
<sequence length="752" mass="82443">MLCTEDWGRATPGAASLTVPLVASKDQVQDGASHLLLSFEKLIGAGGGLYQEVFSGYQLDSVQVEVEKDPAESCTLVTDPHITSIDTDRTFNLYRVGDYTAYHSPSRHFEVQIRTWPCNGGRVTCICGVAIREKNDLIRIHGCDRAYYSRSIGSPDIEVPRPLREGTTVMQSTDGHEISVSLPSGSEVTVKAFSNYGGHFNVHLVIPSVDKGKGQGLCGTFDGDRTNDFTHRDGTVDSQCSSYCTPQAFTESWKNGHSTSLFRMVPPAVDEEYTTKYCQCQNGTLQINCTARGHINNPAPCPTCIARPFPEWNGTWEWTTNGRRSLDDEGAVYADTDEIATTFDPDDYTAFVPATPSWPTPSGITEWQAEARCRQALQGSQLWSHCHGQTEHTGNTIDNCKEDILFGDSYDSLESLVDSFTSDCQAELAKDPDNYVTNAEGETVMKPEISTDVCSTTCLQHGRCQRGLCLCSAGYTGDTCQLVAGQGPQLLRIRGRSEFCDVNVKPCRRVFIDADNIEMTETMACKVQEILPNGTISSEVSIEEAMFMSGTKLMCYLPDSRVKSDRSVAKFRISATLDGSVYGNELNLTVYDSICLNCSKAGCVKLPDTCMINDLCYADGDLNPGNEGQICETATNTSIWTNIYPEMAAPVLTGPSHDGAFVCAVSTSERGPTARYKVSWSVDGHPYPRQRELNLPVGVYQAVYNLEDLPPAGMFQCKISSHYTDRNINSPRLVSNAIDLSVSSYQTDSKVI</sequence>
<comment type="caution">
    <text evidence="7">The sequence shown here is derived from an EMBL/GenBank/DDBJ whole genome shotgun (WGS) entry which is preliminary data.</text>
</comment>
<proteinExistence type="predicted"/>
<dbReference type="EMBL" id="JACVVK020000194">
    <property type="protein sequence ID" value="KAK7485460.1"/>
    <property type="molecule type" value="Genomic_DNA"/>
</dbReference>
<feature type="domain" description="Ig-like" evidence="5">
    <location>
        <begin position="645"/>
        <end position="735"/>
    </location>
</feature>
<dbReference type="Pfam" id="PF00094">
    <property type="entry name" value="VWD"/>
    <property type="match status" value="1"/>
</dbReference>
<dbReference type="PANTHER" id="PTHR14949">
    <property type="entry name" value="EGF-LIKE-DOMAIN, MULTIPLE 7, 8"/>
    <property type="match status" value="1"/>
</dbReference>
<dbReference type="InterPro" id="IPR058727">
    <property type="entry name" value="Helical_Vwde"/>
</dbReference>
<dbReference type="PROSITE" id="PS50835">
    <property type="entry name" value="IG_LIKE"/>
    <property type="match status" value="1"/>
</dbReference>
<keyword evidence="8" id="KW-1185">Reference proteome</keyword>
<evidence type="ECO:0000256" key="1">
    <source>
        <dbReference type="ARBA" id="ARBA00022729"/>
    </source>
</evidence>
<dbReference type="AlphaFoldDB" id="A0ABD0KEC5"/>
<dbReference type="InterPro" id="IPR007110">
    <property type="entry name" value="Ig-like_dom"/>
</dbReference>
<evidence type="ECO:0000259" key="5">
    <source>
        <dbReference type="PROSITE" id="PS50835"/>
    </source>
</evidence>
<feature type="disulfide bond" evidence="3">
    <location>
        <begin position="471"/>
        <end position="480"/>
    </location>
</feature>
<gene>
    <name evidence="7" type="ORF">BaRGS_00023270</name>
</gene>
<accession>A0ABD0KEC5</accession>
<keyword evidence="1" id="KW-0732">Signal</keyword>
<dbReference type="PROSITE" id="PS00022">
    <property type="entry name" value="EGF_1"/>
    <property type="match status" value="1"/>
</dbReference>
<comment type="caution">
    <text evidence="3">Lacks conserved residue(s) required for the propagation of feature annotation.</text>
</comment>
<feature type="disulfide bond" evidence="3">
    <location>
        <begin position="454"/>
        <end position="464"/>
    </location>
</feature>
<dbReference type="PROSITE" id="PS51233">
    <property type="entry name" value="VWFD"/>
    <property type="match status" value="1"/>
</dbReference>
<dbReference type="PANTHER" id="PTHR14949:SF54">
    <property type="entry name" value="VWFD DOMAIN-CONTAINING PROTEIN"/>
    <property type="match status" value="1"/>
</dbReference>
<evidence type="ECO:0008006" key="9">
    <source>
        <dbReference type="Google" id="ProtNLM"/>
    </source>
</evidence>
<dbReference type="PROSITE" id="PS01186">
    <property type="entry name" value="EGF_2"/>
    <property type="match status" value="1"/>
</dbReference>
<dbReference type="Proteomes" id="UP001519460">
    <property type="component" value="Unassembled WGS sequence"/>
</dbReference>
<evidence type="ECO:0000256" key="3">
    <source>
        <dbReference type="PROSITE-ProRule" id="PRU00076"/>
    </source>
</evidence>
<dbReference type="Gene3D" id="2.10.25.10">
    <property type="entry name" value="Laminin"/>
    <property type="match status" value="1"/>
</dbReference>
<keyword evidence="2 3" id="KW-1015">Disulfide bond</keyword>
<dbReference type="InterPro" id="IPR050969">
    <property type="entry name" value="Dev_Signal_Modulators"/>
</dbReference>
<feature type="domain" description="VWFD" evidence="6">
    <location>
        <begin position="72"/>
        <end position="261"/>
    </location>
</feature>
<dbReference type="PROSITE" id="PS50026">
    <property type="entry name" value="EGF_3"/>
    <property type="match status" value="1"/>
</dbReference>
<organism evidence="7 8">
    <name type="scientific">Batillaria attramentaria</name>
    <dbReference type="NCBI Taxonomy" id="370345"/>
    <lineage>
        <taxon>Eukaryota</taxon>
        <taxon>Metazoa</taxon>
        <taxon>Spiralia</taxon>
        <taxon>Lophotrochozoa</taxon>
        <taxon>Mollusca</taxon>
        <taxon>Gastropoda</taxon>
        <taxon>Caenogastropoda</taxon>
        <taxon>Sorbeoconcha</taxon>
        <taxon>Cerithioidea</taxon>
        <taxon>Batillariidae</taxon>
        <taxon>Batillaria</taxon>
    </lineage>
</organism>
<feature type="domain" description="EGF-like" evidence="4">
    <location>
        <begin position="450"/>
        <end position="481"/>
    </location>
</feature>
<keyword evidence="3" id="KW-0245">EGF-like domain</keyword>
<evidence type="ECO:0000313" key="7">
    <source>
        <dbReference type="EMBL" id="KAK7485460.1"/>
    </source>
</evidence>
<evidence type="ECO:0000259" key="4">
    <source>
        <dbReference type="PROSITE" id="PS50026"/>
    </source>
</evidence>
<dbReference type="Pfam" id="PF26129">
    <property type="entry name" value="Vwde"/>
    <property type="match status" value="1"/>
</dbReference>
<dbReference type="InterPro" id="IPR001846">
    <property type="entry name" value="VWF_type-D"/>
</dbReference>
<reference evidence="7 8" key="1">
    <citation type="journal article" date="2023" name="Sci. Data">
        <title>Genome assembly of the Korean intertidal mud-creeper Batillaria attramentaria.</title>
        <authorList>
            <person name="Patra A.K."/>
            <person name="Ho P.T."/>
            <person name="Jun S."/>
            <person name="Lee S.J."/>
            <person name="Kim Y."/>
            <person name="Won Y.J."/>
        </authorList>
    </citation>
    <scope>NUCLEOTIDE SEQUENCE [LARGE SCALE GENOMIC DNA]</scope>
    <source>
        <strain evidence="7">Wonlab-2016</strain>
    </source>
</reference>